<protein>
    <recommendedName>
        <fullName evidence="2">DUF6830 domain-containing protein</fullName>
    </recommendedName>
</protein>
<dbReference type="OrthoDB" id="3232986at2759"/>
<dbReference type="Pfam" id="PF18759">
    <property type="entry name" value="Plavaka"/>
    <property type="match status" value="1"/>
</dbReference>
<feature type="region of interest" description="Disordered" evidence="1">
    <location>
        <begin position="690"/>
        <end position="710"/>
    </location>
</feature>
<dbReference type="AlphaFoldDB" id="A0A0D0BAQ2"/>
<feature type="domain" description="DUF6830" evidence="2">
    <location>
        <begin position="741"/>
        <end position="848"/>
    </location>
</feature>
<dbReference type="InParanoid" id="A0A0D0BAQ2"/>
<proteinExistence type="predicted"/>
<sequence length="956" mass="108859">MPGQFLLCLFSVRDPGIMPARCPSCGKELKDHTSVARHMSQPRSGCNTWLEDLIRLNSILPPSNDAMVTDDSYETEDMAYDFNNGESFERESGSRTQDRDAEVTDFFPEPPLAFEHGYTFLSLFESDENSVHRKTNLYYPFSSRREWQVAAWLLRSGLSMGQIDSFLALEMIQDLHLSFHSAKELRGRAESLPPGPRWKSQVIRTSHATKSPVILYWRDPIECISNLFNHPLFHNRMDFTPRKIYTTAQKLSRVYTEWMTADHAWEMQSALPPGATLLGTILSSDKTCITALTGDRVAHPLLLSIANIHMSTRLKSSSNAFILAALLPVPKFIHKNKRMRGVLQDRIVHQCLDVVLEPLKVAAREGIMLSDPTGRSRYCFTPLASYIADTPEAMMLACVGGKTSPVTMAMYKQFGDAFRHEPRTRATTLAQLDVVHSRADPNDIEAFFRESQKFRLNGVAKPFWSDWTLADPDRFFTPESLHIIHKKFWDHDAQWLILAVGESEIDFRFSTLQPTTGYRHFREGISKLKQVTGRCHRDVQRSIIAVCADAAPPGVIVAVRALLHFHYLVQSPRINDGDICRISAALDEFHANKDAIINAGVRRGKGRTVIDNWYIPKLELMQSIVPSIRSSGVTGQWSADVTEHAHITEIKDPARSSNNNNYDPQICRHLDRTDKCNRFELATSLLDREQSTEELQGVAGEFSDEDDESDPRSIMNYFSIANMLQQRAMRLVPVPLRTFVFGLPDLRPAMADFLHREVTYSTRVHAIGGPRRAGHNADLPFDKVQVWFKIRLQETEFHDIHGIRPAQTLNCAPPNNLWPFGRYDNVIIQTSEEHSWPVSGLSGHSIAQIRLIMRPVGKRHARWAWTDQFVAYVQRFDISNERDPTTQLHILKRAKRSNGIRMGDIIPVSQLRASVNLIPRFGAAADKRLTPYNSMEHATEFWLNLFWDKNIFFALS</sequence>
<dbReference type="Pfam" id="PF20722">
    <property type="entry name" value="DUF6830"/>
    <property type="match status" value="1"/>
</dbReference>
<name>A0A0D0BAQ2_9AGAM</name>
<evidence type="ECO:0000313" key="4">
    <source>
        <dbReference type="Proteomes" id="UP000054485"/>
    </source>
</evidence>
<evidence type="ECO:0000259" key="2">
    <source>
        <dbReference type="Pfam" id="PF20722"/>
    </source>
</evidence>
<keyword evidence="4" id="KW-1185">Reference proteome</keyword>
<evidence type="ECO:0000313" key="3">
    <source>
        <dbReference type="EMBL" id="KIK40663.1"/>
    </source>
</evidence>
<accession>A0A0D0BAQ2</accession>
<gene>
    <name evidence="3" type="ORF">CY34DRAFT_86856</name>
</gene>
<organism evidence="3 4">
    <name type="scientific">Suillus luteus UH-Slu-Lm8-n1</name>
    <dbReference type="NCBI Taxonomy" id="930992"/>
    <lineage>
        <taxon>Eukaryota</taxon>
        <taxon>Fungi</taxon>
        <taxon>Dikarya</taxon>
        <taxon>Basidiomycota</taxon>
        <taxon>Agaricomycotina</taxon>
        <taxon>Agaricomycetes</taxon>
        <taxon>Agaricomycetidae</taxon>
        <taxon>Boletales</taxon>
        <taxon>Suillineae</taxon>
        <taxon>Suillaceae</taxon>
        <taxon>Suillus</taxon>
    </lineage>
</organism>
<dbReference type="EMBL" id="KN835294">
    <property type="protein sequence ID" value="KIK40663.1"/>
    <property type="molecule type" value="Genomic_DNA"/>
</dbReference>
<dbReference type="InterPro" id="IPR041078">
    <property type="entry name" value="Plavaka"/>
</dbReference>
<reference evidence="4" key="2">
    <citation type="submission" date="2015-01" db="EMBL/GenBank/DDBJ databases">
        <title>Evolutionary Origins and Diversification of the Mycorrhizal Mutualists.</title>
        <authorList>
            <consortium name="DOE Joint Genome Institute"/>
            <consortium name="Mycorrhizal Genomics Consortium"/>
            <person name="Kohler A."/>
            <person name="Kuo A."/>
            <person name="Nagy L.G."/>
            <person name="Floudas D."/>
            <person name="Copeland A."/>
            <person name="Barry K.W."/>
            <person name="Cichocki N."/>
            <person name="Veneault-Fourrey C."/>
            <person name="LaButti K."/>
            <person name="Lindquist E.A."/>
            <person name="Lipzen A."/>
            <person name="Lundell T."/>
            <person name="Morin E."/>
            <person name="Murat C."/>
            <person name="Riley R."/>
            <person name="Ohm R."/>
            <person name="Sun H."/>
            <person name="Tunlid A."/>
            <person name="Henrissat B."/>
            <person name="Grigoriev I.V."/>
            <person name="Hibbett D.S."/>
            <person name="Martin F."/>
        </authorList>
    </citation>
    <scope>NUCLEOTIDE SEQUENCE [LARGE SCALE GENOMIC DNA]</scope>
    <source>
        <strain evidence="4">UH-Slu-Lm8-n1</strain>
    </source>
</reference>
<evidence type="ECO:0000256" key="1">
    <source>
        <dbReference type="SAM" id="MobiDB-lite"/>
    </source>
</evidence>
<reference evidence="3 4" key="1">
    <citation type="submission" date="2014-04" db="EMBL/GenBank/DDBJ databases">
        <authorList>
            <consortium name="DOE Joint Genome Institute"/>
            <person name="Kuo A."/>
            <person name="Ruytinx J."/>
            <person name="Rineau F."/>
            <person name="Colpaert J."/>
            <person name="Kohler A."/>
            <person name="Nagy L.G."/>
            <person name="Floudas D."/>
            <person name="Copeland A."/>
            <person name="Barry K.W."/>
            <person name="Cichocki N."/>
            <person name="Veneault-Fourrey C."/>
            <person name="LaButti K."/>
            <person name="Lindquist E.A."/>
            <person name="Lipzen A."/>
            <person name="Lundell T."/>
            <person name="Morin E."/>
            <person name="Murat C."/>
            <person name="Sun H."/>
            <person name="Tunlid A."/>
            <person name="Henrissat B."/>
            <person name="Grigoriev I.V."/>
            <person name="Hibbett D.S."/>
            <person name="Martin F."/>
            <person name="Nordberg H.P."/>
            <person name="Cantor M.N."/>
            <person name="Hua S.X."/>
        </authorList>
    </citation>
    <scope>NUCLEOTIDE SEQUENCE [LARGE SCALE GENOMIC DNA]</scope>
    <source>
        <strain evidence="3 4">UH-Slu-Lm8-n1</strain>
    </source>
</reference>
<dbReference type="Proteomes" id="UP000054485">
    <property type="component" value="Unassembled WGS sequence"/>
</dbReference>
<dbReference type="InterPro" id="IPR049233">
    <property type="entry name" value="DUF6830"/>
</dbReference>
<dbReference type="HOGENOM" id="CLU_006344_10_2_1"/>